<evidence type="ECO:0000313" key="1">
    <source>
        <dbReference type="EMBL" id="RPB03497.1"/>
    </source>
</evidence>
<dbReference type="Proteomes" id="UP000276215">
    <property type="component" value="Unassembled WGS sequence"/>
</dbReference>
<keyword evidence="2" id="KW-1185">Reference proteome</keyword>
<protein>
    <submittedName>
        <fullName evidence="1">Uncharacterized protein</fullName>
    </submittedName>
</protein>
<name>A0A3N4JYZ8_9PEZI</name>
<reference evidence="1 2" key="1">
    <citation type="journal article" date="2018" name="Nat. Ecol. Evol.">
        <title>Pezizomycetes genomes reveal the molecular basis of ectomycorrhizal truffle lifestyle.</title>
        <authorList>
            <person name="Murat C."/>
            <person name="Payen T."/>
            <person name="Noel B."/>
            <person name="Kuo A."/>
            <person name="Morin E."/>
            <person name="Chen J."/>
            <person name="Kohler A."/>
            <person name="Krizsan K."/>
            <person name="Balestrini R."/>
            <person name="Da Silva C."/>
            <person name="Montanini B."/>
            <person name="Hainaut M."/>
            <person name="Levati E."/>
            <person name="Barry K.W."/>
            <person name="Belfiori B."/>
            <person name="Cichocki N."/>
            <person name="Clum A."/>
            <person name="Dockter R.B."/>
            <person name="Fauchery L."/>
            <person name="Guy J."/>
            <person name="Iotti M."/>
            <person name="Le Tacon F."/>
            <person name="Lindquist E.A."/>
            <person name="Lipzen A."/>
            <person name="Malagnac F."/>
            <person name="Mello A."/>
            <person name="Molinier V."/>
            <person name="Miyauchi S."/>
            <person name="Poulain J."/>
            <person name="Riccioni C."/>
            <person name="Rubini A."/>
            <person name="Sitrit Y."/>
            <person name="Splivallo R."/>
            <person name="Traeger S."/>
            <person name="Wang M."/>
            <person name="Zifcakova L."/>
            <person name="Wipf D."/>
            <person name="Zambonelli A."/>
            <person name="Paolocci F."/>
            <person name="Nowrousian M."/>
            <person name="Ottonello S."/>
            <person name="Baldrian P."/>
            <person name="Spatafora J.W."/>
            <person name="Henrissat B."/>
            <person name="Nagy L.G."/>
            <person name="Aury J.M."/>
            <person name="Wincker P."/>
            <person name="Grigoriev I.V."/>
            <person name="Bonfante P."/>
            <person name="Martin F.M."/>
        </authorList>
    </citation>
    <scope>NUCLEOTIDE SEQUENCE [LARGE SCALE GENOMIC DNA]</scope>
    <source>
        <strain evidence="1 2">120613-1</strain>
    </source>
</reference>
<evidence type="ECO:0000313" key="2">
    <source>
        <dbReference type="Proteomes" id="UP000276215"/>
    </source>
</evidence>
<proteinExistence type="predicted"/>
<accession>A0A3N4JYZ8</accession>
<sequence length="114" mass="13047">MIQKMIQPLIGNPPYRKPANLAASKNCIPPSRNHLTYLTNLIDKDLYVPNADSEGKFIYIQRSLSPFPSPELLIPVARKGLERLGCTVLMNRDWRIMADNLYLKMLRWILHGTG</sequence>
<organism evidence="1 2">
    <name type="scientific">Choiromyces venosus 120613-1</name>
    <dbReference type="NCBI Taxonomy" id="1336337"/>
    <lineage>
        <taxon>Eukaryota</taxon>
        <taxon>Fungi</taxon>
        <taxon>Dikarya</taxon>
        <taxon>Ascomycota</taxon>
        <taxon>Pezizomycotina</taxon>
        <taxon>Pezizomycetes</taxon>
        <taxon>Pezizales</taxon>
        <taxon>Tuberaceae</taxon>
        <taxon>Choiromyces</taxon>
    </lineage>
</organism>
<dbReference type="AlphaFoldDB" id="A0A3N4JYZ8"/>
<dbReference type="EMBL" id="ML120362">
    <property type="protein sequence ID" value="RPB03497.1"/>
    <property type="molecule type" value="Genomic_DNA"/>
</dbReference>
<gene>
    <name evidence="1" type="ORF">L873DRAFT_167798</name>
</gene>